<protein>
    <submittedName>
        <fullName evidence="2">Uncharacterized protein</fullName>
    </submittedName>
</protein>
<comment type="caution">
    <text evidence="2">The sequence shown here is derived from an EMBL/GenBank/DDBJ whole genome shotgun (WGS) entry which is preliminary data.</text>
</comment>
<evidence type="ECO:0000313" key="2">
    <source>
        <dbReference type="EMBL" id="MBS2969599.1"/>
    </source>
</evidence>
<name>A0ABS5LG87_9BACI</name>
<gene>
    <name evidence="2" type="ORF">J9317_12570</name>
</gene>
<feature type="transmembrane region" description="Helical" evidence="1">
    <location>
        <begin position="129"/>
        <end position="148"/>
    </location>
</feature>
<keyword evidence="1" id="KW-1133">Transmembrane helix</keyword>
<sequence>MEDNNILKVRAKILRIRISLFLIVSVILAQIYYIFLLFEPYEIEMLKLSHFEVFLWFPFYYTFLFIPVVFAAGFPLSLLHNYVAKIYTVNHLIRIVPYLIFGIILVYSLPFIINDTLTNSRYDWIVNPYYSIPVIGIWLCYIVESYLLKKEIEAF</sequence>
<organism evidence="2 3">
    <name type="scientific">Metabacillus flavus</name>
    <dbReference type="NCBI Taxonomy" id="2823519"/>
    <lineage>
        <taxon>Bacteria</taxon>
        <taxon>Bacillati</taxon>
        <taxon>Bacillota</taxon>
        <taxon>Bacilli</taxon>
        <taxon>Bacillales</taxon>
        <taxon>Bacillaceae</taxon>
        <taxon>Metabacillus</taxon>
    </lineage>
</organism>
<accession>A0ABS5LG87</accession>
<dbReference type="EMBL" id="JAGVRK010000001">
    <property type="protein sequence ID" value="MBS2969599.1"/>
    <property type="molecule type" value="Genomic_DNA"/>
</dbReference>
<feature type="transmembrane region" description="Helical" evidence="1">
    <location>
        <begin position="58"/>
        <end position="79"/>
    </location>
</feature>
<reference evidence="2 3" key="1">
    <citation type="submission" date="2021-04" db="EMBL/GenBank/DDBJ databases">
        <title>Metabacillus sp. strain KIGAM252 whole genome sequence.</title>
        <authorList>
            <person name="Seo M.-J."/>
            <person name="Cho E.-S."/>
            <person name="Hwang C.Y."/>
            <person name="Yoon D.J."/>
        </authorList>
    </citation>
    <scope>NUCLEOTIDE SEQUENCE [LARGE SCALE GENOMIC DNA]</scope>
    <source>
        <strain evidence="2 3">KIGAM252</strain>
    </source>
</reference>
<feature type="transmembrane region" description="Helical" evidence="1">
    <location>
        <begin position="20"/>
        <end position="38"/>
    </location>
</feature>
<evidence type="ECO:0000313" key="3">
    <source>
        <dbReference type="Proteomes" id="UP000682403"/>
    </source>
</evidence>
<dbReference type="Proteomes" id="UP000682403">
    <property type="component" value="Unassembled WGS sequence"/>
</dbReference>
<proteinExistence type="predicted"/>
<evidence type="ECO:0000256" key="1">
    <source>
        <dbReference type="SAM" id="Phobius"/>
    </source>
</evidence>
<dbReference type="RefSeq" id="WP_211559093.1">
    <property type="nucleotide sequence ID" value="NZ_JAGVRK010000001.1"/>
</dbReference>
<keyword evidence="1" id="KW-0812">Transmembrane</keyword>
<keyword evidence="3" id="KW-1185">Reference proteome</keyword>
<keyword evidence="1" id="KW-0472">Membrane</keyword>
<feature type="transmembrane region" description="Helical" evidence="1">
    <location>
        <begin position="91"/>
        <end position="109"/>
    </location>
</feature>